<dbReference type="Gene3D" id="3.30.479.30">
    <property type="entry name" value="Band 7 domain"/>
    <property type="match status" value="1"/>
</dbReference>
<feature type="compositionally biased region" description="Acidic residues" evidence="6">
    <location>
        <begin position="353"/>
        <end position="362"/>
    </location>
</feature>
<evidence type="ECO:0000256" key="1">
    <source>
        <dbReference type="ARBA" id="ARBA00004370"/>
    </source>
</evidence>
<dbReference type="Ensembl" id="ENSHBUT00000034195.1">
    <property type="protein sequence ID" value="ENSHBUP00000016377.1"/>
    <property type="gene ID" value="ENSHBUG00000018320.1"/>
</dbReference>
<feature type="domain" description="Band 7" evidence="8">
    <location>
        <begin position="128"/>
        <end position="287"/>
    </location>
</feature>
<dbReference type="SUPFAM" id="SSF117892">
    <property type="entry name" value="Band 7/SPFH domain"/>
    <property type="match status" value="1"/>
</dbReference>
<dbReference type="OMA" id="AWDGFRA"/>
<dbReference type="FunFam" id="3.30.479.30:FF:000004">
    <property type="entry name" value="Putative membrane protease family, stomatin"/>
    <property type="match status" value="1"/>
</dbReference>
<proteinExistence type="inferred from homology"/>
<evidence type="ECO:0000313" key="9">
    <source>
        <dbReference type="Ensembl" id="ENSHBUP00000016377.1"/>
    </source>
</evidence>
<reference evidence="9" key="2">
    <citation type="submission" date="2025-09" db="UniProtKB">
        <authorList>
            <consortium name="Ensembl"/>
        </authorList>
    </citation>
    <scope>IDENTIFICATION</scope>
</reference>
<comment type="similarity">
    <text evidence="2">Belongs to the band 7/mec-2 family.</text>
</comment>
<organism evidence="9 10">
    <name type="scientific">Haplochromis burtoni</name>
    <name type="common">Burton's mouthbrooder</name>
    <name type="synonym">Chromis burtoni</name>
    <dbReference type="NCBI Taxonomy" id="8153"/>
    <lineage>
        <taxon>Eukaryota</taxon>
        <taxon>Metazoa</taxon>
        <taxon>Chordata</taxon>
        <taxon>Craniata</taxon>
        <taxon>Vertebrata</taxon>
        <taxon>Euteleostomi</taxon>
        <taxon>Actinopterygii</taxon>
        <taxon>Neopterygii</taxon>
        <taxon>Teleostei</taxon>
        <taxon>Neoteleostei</taxon>
        <taxon>Acanthomorphata</taxon>
        <taxon>Ovalentaria</taxon>
        <taxon>Cichlomorphae</taxon>
        <taxon>Cichliformes</taxon>
        <taxon>Cichlidae</taxon>
        <taxon>African cichlids</taxon>
        <taxon>Pseudocrenilabrinae</taxon>
        <taxon>Haplochromini</taxon>
        <taxon>Haplochromis</taxon>
    </lineage>
</organism>
<dbReference type="OrthoDB" id="2105077at2759"/>
<dbReference type="GeneTree" id="ENSGT01030000234614"/>
<dbReference type="InterPro" id="IPR001972">
    <property type="entry name" value="Stomatin_HflK_fam"/>
</dbReference>
<dbReference type="STRING" id="8153.ENSHBUP00000016377"/>
<keyword evidence="7" id="KW-1133">Transmembrane helix</keyword>
<dbReference type="InterPro" id="IPR043202">
    <property type="entry name" value="Band-7_stomatin-like"/>
</dbReference>
<evidence type="ECO:0000256" key="5">
    <source>
        <dbReference type="ARBA" id="ARBA00071670"/>
    </source>
</evidence>
<comment type="function">
    <text evidence="4">Plays a role in the regulation of glomerular permeability, acting probably as a linker between the plasma membrane and the cytoskeleton.</text>
</comment>
<dbReference type="Proteomes" id="UP000264840">
    <property type="component" value="Unplaced"/>
</dbReference>
<feature type="compositionally biased region" description="Basic and acidic residues" evidence="6">
    <location>
        <begin position="15"/>
        <end position="28"/>
    </location>
</feature>
<dbReference type="AlphaFoldDB" id="A0A3Q3C8F3"/>
<evidence type="ECO:0000256" key="7">
    <source>
        <dbReference type="SAM" id="Phobius"/>
    </source>
</evidence>
<dbReference type="CTD" id="7827"/>
<evidence type="ECO:0000313" key="10">
    <source>
        <dbReference type="Proteomes" id="UP000264840"/>
    </source>
</evidence>
<feature type="compositionally biased region" description="Basic and acidic residues" evidence="6">
    <location>
        <begin position="35"/>
        <end position="54"/>
    </location>
</feature>
<accession>A0A3Q3C8F3</accession>
<keyword evidence="3 7" id="KW-0472">Membrane</keyword>
<keyword evidence="7" id="KW-0812">Transmembrane</keyword>
<keyword evidence="10" id="KW-1185">Reference proteome</keyword>
<feature type="region of interest" description="Disordered" evidence="6">
    <location>
        <begin position="1"/>
        <end position="54"/>
    </location>
</feature>
<protein>
    <recommendedName>
        <fullName evidence="5">Podocin</fullName>
    </recommendedName>
</protein>
<sequence>MEKSSNHPPRSRMTARKERDRGASEAPRRNPQRKPKVEQLSEASSVRKEKLGTHVGKMEQETEVKVKSTVVDIDSVRDNEVKDENVGLLEAAEQDDSLKHKKLGVCEWLLMVFVLALVLLFFPLSIWFCVKVVREHERAVIFRLGHLLRGKPRGPGLFFHLPLLDVCHKVDIRLKMLKVPPHVVVTKDLVRPELSAVCYYQIENVALCSSAVSSLTTVLQSLVQAAVRDVLAQQTFSHVLLHRRKIGEQIQATVDSFACRWGVRVERADIDELSFPAELQQSLAAAAEAKRQQQIKVKAAESEMAAWDGFRASLRHLQPALVLPFPPSLNSDVSPLPPPPPPCVEGDGGVSPEEPDTDSPMM</sequence>
<evidence type="ECO:0000259" key="8">
    <source>
        <dbReference type="SMART" id="SM00244"/>
    </source>
</evidence>
<evidence type="ECO:0000256" key="6">
    <source>
        <dbReference type="SAM" id="MobiDB-lite"/>
    </source>
</evidence>
<dbReference type="PANTHER" id="PTHR10264">
    <property type="entry name" value="BAND 7 PROTEIN-RELATED"/>
    <property type="match status" value="1"/>
</dbReference>
<dbReference type="PANTHER" id="PTHR10264:SF127">
    <property type="entry name" value="PODOCIN"/>
    <property type="match status" value="1"/>
</dbReference>
<feature type="transmembrane region" description="Helical" evidence="7">
    <location>
        <begin position="108"/>
        <end position="128"/>
    </location>
</feature>
<dbReference type="GeneID" id="102295905"/>
<dbReference type="PRINTS" id="PR00721">
    <property type="entry name" value="STOMATIN"/>
</dbReference>
<feature type="region of interest" description="Disordered" evidence="6">
    <location>
        <begin position="328"/>
        <end position="362"/>
    </location>
</feature>
<dbReference type="InterPro" id="IPR036013">
    <property type="entry name" value="Band_7/SPFH_dom_sf"/>
</dbReference>
<dbReference type="Pfam" id="PF01145">
    <property type="entry name" value="Band_7"/>
    <property type="match status" value="1"/>
</dbReference>
<comment type="subcellular location">
    <subcellularLocation>
        <location evidence="1">Membrane</location>
    </subcellularLocation>
</comment>
<reference evidence="9" key="1">
    <citation type="submission" date="2025-08" db="UniProtKB">
        <authorList>
            <consortium name="Ensembl"/>
        </authorList>
    </citation>
    <scope>IDENTIFICATION</scope>
</reference>
<evidence type="ECO:0000256" key="4">
    <source>
        <dbReference type="ARBA" id="ARBA00053394"/>
    </source>
</evidence>
<evidence type="ECO:0000256" key="3">
    <source>
        <dbReference type="ARBA" id="ARBA00023136"/>
    </source>
</evidence>
<dbReference type="SMART" id="SM00244">
    <property type="entry name" value="PHB"/>
    <property type="match status" value="1"/>
</dbReference>
<dbReference type="RefSeq" id="XP_005933860.1">
    <property type="nucleotide sequence ID" value="XM_005933798.2"/>
</dbReference>
<dbReference type="GO" id="GO:0009898">
    <property type="term" value="C:cytoplasmic side of plasma membrane"/>
    <property type="evidence" value="ECO:0007669"/>
    <property type="project" value="UniProtKB-ARBA"/>
</dbReference>
<name>A0A3Q3C8F3_HAPBU</name>
<dbReference type="InterPro" id="IPR001107">
    <property type="entry name" value="Band_7"/>
</dbReference>
<evidence type="ECO:0000256" key="2">
    <source>
        <dbReference type="ARBA" id="ARBA00008164"/>
    </source>
</evidence>